<proteinExistence type="predicted"/>
<feature type="region of interest" description="Disordered" evidence="2">
    <location>
        <begin position="462"/>
        <end position="483"/>
    </location>
</feature>
<dbReference type="EMBL" id="JAESVG020000005">
    <property type="protein sequence ID" value="KAG8627119.1"/>
    <property type="molecule type" value="Genomic_DNA"/>
</dbReference>
<keyword evidence="5" id="KW-1185">Reference proteome</keyword>
<feature type="compositionally biased region" description="Basic residues" evidence="2">
    <location>
        <begin position="110"/>
        <end position="121"/>
    </location>
</feature>
<accession>A0A8K0PIX3</accession>
<dbReference type="GO" id="GO:0008270">
    <property type="term" value="F:zinc ion binding"/>
    <property type="evidence" value="ECO:0007669"/>
    <property type="project" value="UniProtKB-KW"/>
</dbReference>
<feature type="domain" description="C2H2-type" evidence="3">
    <location>
        <begin position="247"/>
        <end position="270"/>
    </location>
</feature>
<reference evidence="4" key="1">
    <citation type="submission" date="2021-07" db="EMBL/GenBank/DDBJ databases">
        <title>Elsinoe batatas strain:CRI-CJ2 Genome sequencing and assembly.</title>
        <authorList>
            <person name="Huang L."/>
        </authorList>
    </citation>
    <scope>NUCLEOTIDE SEQUENCE</scope>
    <source>
        <strain evidence="4">CRI-CJ2</strain>
    </source>
</reference>
<evidence type="ECO:0000313" key="5">
    <source>
        <dbReference type="Proteomes" id="UP000809789"/>
    </source>
</evidence>
<evidence type="ECO:0000256" key="2">
    <source>
        <dbReference type="SAM" id="MobiDB-lite"/>
    </source>
</evidence>
<evidence type="ECO:0000256" key="1">
    <source>
        <dbReference type="PROSITE-ProRule" id="PRU00042"/>
    </source>
</evidence>
<keyword evidence="1" id="KW-0863">Zinc-finger</keyword>
<feature type="region of interest" description="Disordered" evidence="2">
    <location>
        <begin position="110"/>
        <end position="239"/>
    </location>
</feature>
<comment type="caution">
    <text evidence="4">The sequence shown here is derived from an EMBL/GenBank/DDBJ whole genome shotgun (WGS) entry which is preliminary data.</text>
</comment>
<keyword evidence="1" id="KW-0479">Metal-binding</keyword>
<dbReference type="Proteomes" id="UP000809789">
    <property type="component" value="Unassembled WGS sequence"/>
</dbReference>
<name>A0A8K0PIX3_9PEZI</name>
<feature type="region of interest" description="Disordered" evidence="2">
    <location>
        <begin position="1"/>
        <end position="80"/>
    </location>
</feature>
<feature type="compositionally biased region" description="Polar residues" evidence="2">
    <location>
        <begin position="28"/>
        <end position="80"/>
    </location>
</feature>
<organism evidence="4 5">
    <name type="scientific">Elsinoe batatas</name>
    <dbReference type="NCBI Taxonomy" id="2601811"/>
    <lineage>
        <taxon>Eukaryota</taxon>
        <taxon>Fungi</taxon>
        <taxon>Dikarya</taxon>
        <taxon>Ascomycota</taxon>
        <taxon>Pezizomycotina</taxon>
        <taxon>Dothideomycetes</taxon>
        <taxon>Dothideomycetidae</taxon>
        <taxon>Myriangiales</taxon>
        <taxon>Elsinoaceae</taxon>
        <taxon>Elsinoe</taxon>
    </lineage>
</organism>
<sequence>MQFQGLDEADQLSGDLFLPEPPAWLEEGSQSQGYDGRQQMETTTTWSNDWMGTTASDTSAHLTSISPSAHPLQSSREPSWWSPVTSHALGGHSVTVPGISLSVTRTLPRRRSKYTLRRSRSGRAVAIPKAQTSQDDQQPLPMQRWRNSPPEDEPTPFAAIANSISQIHPRSHDRARNISDQSSPRSSPHDRGPSSAASLENDASSTSTQSARSFDSARSGRSARSSKAKASAGQSRRKADASISRTFQCTFCCDTFRTRYDWTRHEKSLHLALADWQCAPPDGIVATPTTGQPRCIYCHSFETGAGHLSSHGHYACRLGSAPPPTFKRRDHLFQHLRLVHHIENVPCKDDWKATAPMISSRCGFCDMRLSTWDERCEHLSAHFRQGKTMADWQGDHDFEPHIEACILHALPPYLIASEAKSLVPYSATSTESRDHMKQIYSQIETLSGSTGSPNIAATYSNHTTDVPTPEEMTAVDTPPPSQRTFRPESLAFADRLALHLSRYARQQVANGVMPSDAMFQQEARRAMYDDDDDWNQTIADNAFWLERFRLNGGWDGSGA</sequence>
<evidence type="ECO:0000259" key="3">
    <source>
        <dbReference type="PROSITE" id="PS50157"/>
    </source>
</evidence>
<feature type="compositionally biased region" description="Low complexity" evidence="2">
    <location>
        <begin position="210"/>
        <end position="234"/>
    </location>
</feature>
<dbReference type="PROSITE" id="PS00028">
    <property type="entry name" value="ZINC_FINGER_C2H2_1"/>
    <property type="match status" value="1"/>
</dbReference>
<evidence type="ECO:0000313" key="4">
    <source>
        <dbReference type="EMBL" id="KAG8627119.1"/>
    </source>
</evidence>
<keyword evidence="1" id="KW-0862">Zinc</keyword>
<dbReference type="SMART" id="SM00355">
    <property type="entry name" value="ZnF_C2H2"/>
    <property type="match status" value="3"/>
</dbReference>
<dbReference type="AlphaFoldDB" id="A0A8K0PIX3"/>
<protein>
    <recommendedName>
        <fullName evidence="3">C2H2-type domain-containing protein</fullName>
    </recommendedName>
</protein>
<dbReference type="InterPro" id="IPR013087">
    <property type="entry name" value="Znf_C2H2_type"/>
</dbReference>
<dbReference type="OrthoDB" id="5399138at2759"/>
<gene>
    <name evidence="4" type="ORF">KVT40_004602</name>
</gene>
<dbReference type="PROSITE" id="PS50157">
    <property type="entry name" value="ZINC_FINGER_C2H2_2"/>
    <property type="match status" value="1"/>
</dbReference>
<feature type="compositionally biased region" description="Polar residues" evidence="2">
    <location>
        <begin position="195"/>
        <end position="209"/>
    </location>
</feature>